<organism evidence="2 3">
    <name type="scientific">Streptomyces lunalinharesii</name>
    <dbReference type="NCBI Taxonomy" id="333384"/>
    <lineage>
        <taxon>Bacteria</taxon>
        <taxon>Bacillati</taxon>
        <taxon>Actinomycetota</taxon>
        <taxon>Actinomycetes</taxon>
        <taxon>Kitasatosporales</taxon>
        <taxon>Streptomycetaceae</taxon>
        <taxon>Streptomyces</taxon>
    </lineage>
</organism>
<protein>
    <submittedName>
        <fullName evidence="2">Uncharacterized protein</fullName>
    </submittedName>
</protein>
<evidence type="ECO:0000256" key="1">
    <source>
        <dbReference type="SAM" id="MobiDB-lite"/>
    </source>
</evidence>
<keyword evidence="3" id="KW-1185">Reference proteome</keyword>
<sequence>MNEAGAQVRSGRRSSTAGFEQCPGDSVTNVVAADGSGPGAPDGGVRDVCARRLAARARAAARRLPKDVP</sequence>
<comment type="caution">
    <text evidence="2">The sequence shown here is derived from an EMBL/GenBank/DDBJ whole genome shotgun (WGS) entry which is preliminary data.</text>
</comment>
<reference evidence="3" key="1">
    <citation type="journal article" date="2019" name="Int. J. Syst. Evol. Microbiol.">
        <title>The Global Catalogue of Microorganisms (GCM) 10K type strain sequencing project: providing services to taxonomists for standard genome sequencing and annotation.</title>
        <authorList>
            <consortium name="The Broad Institute Genomics Platform"/>
            <consortium name="The Broad Institute Genome Sequencing Center for Infectious Disease"/>
            <person name="Wu L."/>
            <person name="Ma J."/>
        </authorList>
    </citation>
    <scope>NUCLEOTIDE SEQUENCE [LARGE SCALE GENOMIC DNA]</scope>
    <source>
        <strain evidence="3">JCM 16374</strain>
    </source>
</reference>
<evidence type="ECO:0000313" key="3">
    <source>
        <dbReference type="Proteomes" id="UP001500994"/>
    </source>
</evidence>
<dbReference type="EMBL" id="BAAARK010000006">
    <property type="protein sequence ID" value="GAA2658521.1"/>
    <property type="molecule type" value="Genomic_DNA"/>
</dbReference>
<name>A0ABP6E2Q0_9ACTN</name>
<gene>
    <name evidence="2" type="ORF">GCM10009864_26560</name>
</gene>
<proteinExistence type="predicted"/>
<evidence type="ECO:0000313" key="2">
    <source>
        <dbReference type="EMBL" id="GAA2658521.1"/>
    </source>
</evidence>
<dbReference type="Proteomes" id="UP001500994">
    <property type="component" value="Unassembled WGS sequence"/>
</dbReference>
<feature type="region of interest" description="Disordered" evidence="1">
    <location>
        <begin position="1"/>
        <end position="45"/>
    </location>
</feature>
<accession>A0ABP6E2Q0</accession>